<dbReference type="InterPro" id="IPR039771">
    <property type="entry name" value="Csl4"/>
</dbReference>
<dbReference type="STRING" id="1160509.A0A3N4I3E2"/>
<feature type="domain" description="Exosome complex component CSL4 C-terminal" evidence="4">
    <location>
        <begin position="118"/>
        <end position="154"/>
    </location>
</feature>
<dbReference type="AlphaFoldDB" id="A0A3N4I3E2"/>
<organism evidence="5 6">
    <name type="scientific">Ascobolus immersus RN42</name>
    <dbReference type="NCBI Taxonomy" id="1160509"/>
    <lineage>
        <taxon>Eukaryota</taxon>
        <taxon>Fungi</taxon>
        <taxon>Dikarya</taxon>
        <taxon>Ascomycota</taxon>
        <taxon>Pezizomycotina</taxon>
        <taxon>Pezizomycetes</taxon>
        <taxon>Pezizales</taxon>
        <taxon>Ascobolaceae</taxon>
        <taxon>Ascobolus</taxon>
    </lineage>
</organism>
<accession>A0A3N4I3E2</accession>
<protein>
    <recommendedName>
        <fullName evidence="4">Exosome complex component CSL4 C-terminal domain-containing protein</fullName>
    </recommendedName>
</protein>
<dbReference type="SUPFAM" id="SSF50249">
    <property type="entry name" value="Nucleic acid-binding proteins"/>
    <property type="match status" value="1"/>
</dbReference>
<dbReference type="GO" id="GO:0000176">
    <property type="term" value="C:nuclear exosome (RNase complex)"/>
    <property type="evidence" value="ECO:0007669"/>
    <property type="project" value="TreeGrafter"/>
</dbReference>
<dbReference type="GO" id="GO:0005737">
    <property type="term" value="C:cytoplasm"/>
    <property type="evidence" value="ECO:0007669"/>
    <property type="project" value="TreeGrafter"/>
</dbReference>
<dbReference type="GO" id="GO:0003723">
    <property type="term" value="F:RNA binding"/>
    <property type="evidence" value="ECO:0007669"/>
    <property type="project" value="InterPro"/>
</dbReference>
<dbReference type="GO" id="GO:0005730">
    <property type="term" value="C:nucleolus"/>
    <property type="evidence" value="ECO:0007669"/>
    <property type="project" value="UniProtKB-SubCell"/>
</dbReference>
<evidence type="ECO:0000256" key="2">
    <source>
        <dbReference type="ARBA" id="ARBA00022490"/>
    </source>
</evidence>
<dbReference type="InterPro" id="IPR019495">
    <property type="entry name" value="EXOSC1_C"/>
</dbReference>
<evidence type="ECO:0000259" key="4">
    <source>
        <dbReference type="Pfam" id="PF10447"/>
    </source>
</evidence>
<dbReference type="EMBL" id="ML119702">
    <property type="protein sequence ID" value="RPA79178.1"/>
    <property type="molecule type" value="Genomic_DNA"/>
</dbReference>
<comment type="subcellular location">
    <subcellularLocation>
        <location evidence="1">Nucleus</location>
        <location evidence="1">Nucleolus</location>
    </subcellularLocation>
</comment>
<dbReference type="Proteomes" id="UP000275078">
    <property type="component" value="Unassembled WGS sequence"/>
</dbReference>
<proteinExistence type="predicted"/>
<dbReference type="PANTHER" id="PTHR12686:SF8">
    <property type="entry name" value="EXOSOME COMPLEX COMPONENT CSL4"/>
    <property type="match status" value="1"/>
</dbReference>
<dbReference type="GO" id="GO:0006396">
    <property type="term" value="P:RNA processing"/>
    <property type="evidence" value="ECO:0007669"/>
    <property type="project" value="InterPro"/>
</dbReference>
<reference evidence="5 6" key="1">
    <citation type="journal article" date="2018" name="Nat. Ecol. Evol.">
        <title>Pezizomycetes genomes reveal the molecular basis of ectomycorrhizal truffle lifestyle.</title>
        <authorList>
            <person name="Murat C."/>
            <person name="Payen T."/>
            <person name="Noel B."/>
            <person name="Kuo A."/>
            <person name="Morin E."/>
            <person name="Chen J."/>
            <person name="Kohler A."/>
            <person name="Krizsan K."/>
            <person name="Balestrini R."/>
            <person name="Da Silva C."/>
            <person name="Montanini B."/>
            <person name="Hainaut M."/>
            <person name="Levati E."/>
            <person name="Barry K.W."/>
            <person name="Belfiori B."/>
            <person name="Cichocki N."/>
            <person name="Clum A."/>
            <person name="Dockter R.B."/>
            <person name="Fauchery L."/>
            <person name="Guy J."/>
            <person name="Iotti M."/>
            <person name="Le Tacon F."/>
            <person name="Lindquist E.A."/>
            <person name="Lipzen A."/>
            <person name="Malagnac F."/>
            <person name="Mello A."/>
            <person name="Molinier V."/>
            <person name="Miyauchi S."/>
            <person name="Poulain J."/>
            <person name="Riccioni C."/>
            <person name="Rubini A."/>
            <person name="Sitrit Y."/>
            <person name="Splivallo R."/>
            <person name="Traeger S."/>
            <person name="Wang M."/>
            <person name="Zifcakova L."/>
            <person name="Wipf D."/>
            <person name="Zambonelli A."/>
            <person name="Paolocci F."/>
            <person name="Nowrousian M."/>
            <person name="Ottonello S."/>
            <person name="Baldrian P."/>
            <person name="Spatafora J.W."/>
            <person name="Henrissat B."/>
            <person name="Nagy L.G."/>
            <person name="Aury J.M."/>
            <person name="Wincker P."/>
            <person name="Grigoriev I.V."/>
            <person name="Bonfante P."/>
            <person name="Martin F.M."/>
        </authorList>
    </citation>
    <scope>NUCLEOTIDE SEQUENCE [LARGE SCALE GENOMIC DNA]</scope>
    <source>
        <strain evidence="5 6">RN42</strain>
    </source>
</reference>
<dbReference type="OrthoDB" id="440760at2759"/>
<keyword evidence="3" id="KW-0271">Exosome</keyword>
<dbReference type="PANTHER" id="PTHR12686">
    <property type="entry name" value="3'-5' EXORIBONUCLEASE CSL4-RELATED"/>
    <property type="match status" value="1"/>
</dbReference>
<evidence type="ECO:0000256" key="1">
    <source>
        <dbReference type="ARBA" id="ARBA00004604"/>
    </source>
</evidence>
<sequence length="207" mass="21433">MAASTEISQLPTIVLPGQSIVPTTAAVPGPGTLVSSVTGSIHSTILGTPKLTTEVGAALPKLSIEPPSAAAPLKLPDVGDNVYARVTKISRLEARLEVLGTEDASGGGIGLAGGSEGWGGVLRKLDLRERDRDRAEVGKCVRVGDIVRAKVISLGDQSNYFLSTAGNSLGVVVARAENGELMAPRSWKDMVGLRSGCIEERKVAKPL</sequence>
<dbReference type="Gene3D" id="2.40.50.140">
    <property type="entry name" value="Nucleic acid-binding proteins"/>
    <property type="match status" value="1"/>
</dbReference>
<dbReference type="InterPro" id="IPR012340">
    <property type="entry name" value="NA-bd_OB-fold"/>
</dbReference>
<keyword evidence="6" id="KW-1185">Reference proteome</keyword>
<evidence type="ECO:0000313" key="6">
    <source>
        <dbReference type="Proteomes" id="UP000275078"/>
    </source>
</evidence>
<gene>
    <name evidence="5" type="ORF">BJ508DRAFT_416117</name>
</gene>
<keyword evidence="2" id="KW-0963">Cytoplasm</keyword>
<dbReference type="Pfam" id="PF10447">
    <property type="entry name" value="EXOSC1"/>
    <property type="match status" value="1"/>
</dbReference>
<evidence type="ECO:0000313" key="5">
    <source>
        <dbReference type="EMBL" id="RPA79178.1"/>
    </source>
</evidence>
<name>A0A3N4I3E2_ASCIM</name>
<evidence type="ECO:0000256" key="3">
    <source>
        <dbReference type="ARBA" id="ARBA00022835"/>
    </source>
</evidence>